<dbReference type="Proteomes" id="UP001597561">
    <property type="component" value="Unassembled WGS sequence"/>
</dbReference>
<evidence type="ECO:0000313" key="3">
    <source>
        <dbReference type="Proteomes" id="UP001597561"/>
    </source>
</evidence>
<dbReference type="RefSeq" id="WP_204728919.1">
    <property type="nucleotide sequence ID" value="NZ_JAFBDK010000005.1"/>
</dbReference>
<feature type="transmembrane region" description="Helical" evidence="1">
    <location>
        <begin position="26"/>
        <end position="42"/>
    </location>
</feature>
<gene>
    <name evidence="2" type="ORF">ACFS5P_10820</name>
</gene>
<evidence type="ECO:0000313" key="2">
    <source>
        <dbReference type="EMBL" id="MFD2912368.1"/>
    </source>
</evidence>
<evidence type="ECO:0000256" key="1">
    <source>
        <dbReference type="SAM" id="Phobius"/>
    </source>
</evidence>
<keyword evidence="3" id="KW-1185">Reference proteome</keyword>
<dbReference type="EMBL" id="JBHUPG010000019">
    <property type="protein sequence ID" value="MFD2912368.1"/>
    <property type="molecule type" value="Genomic_DNA"/>
</dbReference>
<protein>
    <submittedName>
        <fullName evidence="2">Uncharacterized protein</fullName>
    </submittedName>
</protein>
<proteinExistence type="predicted"/>
<sequence length="63" mass="7245">MGVFFVILGFAIFVFGAVTPISDFITIPLFTAVTGFGLWWTYREKRRQIVEARTSKKQNTWLA</sequence>
<comment type="caution">
    <text evidence="2">The sequence shown here is derived from an EMBL/GenBank/DDBJ whole genome shotgun (WGS) entry which is preliminary data.</text>
</comment>
<keyword evidence="1" id="KW-0812">Transmembrane</keyword>
<accession>A0ABW5ZK99</accession>
<keyword evidence="1" id="KW-1133">Transmembrane helix</keyword>
<name>A0ABW5ZK99_9BACL</name>
<keyword evidence="1" id="KW-0472">Membrane</keyword>
<organism evidence="2 3">
    <name type="scientific">Jeotgalibacillus terrae</name>
    <dbReference type="NCBI Taxonomy" id="587735"/>
    <lineage>
        <taxon>Bacteria</taxon>
        <taxon>Bacillati</taxon>
        <taxon>Bacillota</taxon>
        <taxon>Bacilli</taxon>
        <taxon>Bacillales</taxon>
        <taxon>Caryophanaceae</taxon>
        <taxon>Jeotgalibacillus</taxon>
    </lineage>
</organism>
<reference evidence="3" key="1">
    <citation type="journal article" date="2019" name="Int. J. Syst. Evol. Microbiol.">
        <title>The Global Catalogue of Microorganisms (GCM) 10K type strain sequencing project: providing services to taxonomists for standard genome sequencing and annotation.</title>
        <authorList>
            <consortium name="The Broad Institute Genomics Platform"/>
            <consortium name="The Broad Institute Genome Sequencing Center for Infectious Disease"/>
            <person name="Wu L."/>
            <person name="Ma J."/>
        </authorList>
    </citation>
    <scope>NUCLEOTIDE SEQUENCE [LARGE SCALE GENOMIC DNA]</scope>
    <source>
        <strain evidence="3">KCTC 13528</strain>
    </source>
</reference>